<accession>A0AAE0G8M5</accession>
<organism evidence="2 3">
    <name type="scientific">Cymbomonas tetramitiformis</name>
    <dbReference type="NCBI Taxonomy" id="36881"/>
    <lineage>
        <taxon>Eukaryota</taxon>
        <taxon>Viridiplantae</taxon>
        <taxon>Chlorophyta</taxon>
        <taxon>Pyramimonadophyceae</taxon>
        <taxon>Pyramimonadales</taxon>
        <taxon>Pyramimonadaceae</taxon>
        <taxon>Cymbomonas</taxon>
    </lineage>
</organism>
<dbReference type="EMBL" id="LGRX02008399">
    <property type="protein sequence ID" value="KAK3273581.1"/>
    <property type="molecule type" value="Genomic_DNA"/>
</dbReference>
<protein>
    <submittedName>
        <fullName evidence="2">Uncharacterized protein</fullName>
    </submittedName>
</protein>
<name>A0AAE0G8M5_9CHLO</name>
<sequence length="436" mass="45564">MVCLGGKDFIGLANLMALGSHSAADVDGRHAGLVNLTMWAQEVVLCTFEESVANLESASVKMGAPDQAAFAAGSQEPDPSAPEAALSAEQSSSNNDSWADGHGLQVLAEELEFVVHEGMAMLASSAERLTAAVAEAVSEQVRVVLVSGARDAAARGKSQAVAALATCDTVLGGVEETLRGVGAAAVACKPMLQLTSKLLRALSTSPGDAIVEEAIGRALHELDPVVCGIEDRLRTRLTDALTEENLAEEPSAALAESQSSGYASTSVPLPATPSDTVDGASLRDAVKASLTRRLSEVVLAELRPLLGTLQAFLGLPKGPASQGARRELMKLAIELDGEVARMAQEDVDRCMKNEEDVAPRGQREAETLVKELLERFPGAVSKWVAAALERIRKEMRLLASDSSKASSPPVRVAPLMDAIAHVDASMATLEQKAVSS</sequence>
<reference evidence="2 3" key="1">
    <citation type="journal article" date="2015" name="Genome Biol. Evol.">
        <title>Comparative Genomics of a Bacterivorous Green Alga Reveals Evolutionary Causalities and Consequences of Phago-Mixotrophic Mode of Nutrition.</title>
        <authorList>
            <person name="Burns J.A."/>
            <person name="Paasch A."/>
            <person name="Narechania A."/>
            <person name="Kim E."/>
        </authorList>
    </citation>
    <scope>NUCLEOTIDE SEQUENCE [LARGE SCALE GENOMIC DNA]</scope>
    <source>
        <strain evidence="2 3">PLY_AMNH</strain>
    </source>
</reference>
<feature type="compositionally biased region" description="Low complexity" evidence="1">
    <location>
        <begin position="248"/>
        <end position="260"/>
    </location>
</feature>
<feature type="compositionally biased region" description="Polar residues" evidence="1">
    <location>
        <begin position="88"/>
        <end position="97"/>
    </location>
</feature>
<feature type="region of interest" description="Disordered" evidence="1">
    <location>
        <begin position="244"/>
        <end position="278"/>
    </location>
</feature>
<dbReference type="AlphaFoldDB" id="A0AAE0G8M5"/>
<evidence type="ECO:0000256" key="1">
    <source>
        <dbReference type="SAM" id="MobiDB-lite"/>
    </source>
</evidence>
<gene>
    <name evidence="2" type="ORF">CYMTET_18188</name>
</gene>
<evidence type="ECO:0000313" key="3">
    <source>
        <dbReference type="Proteomes" id="UP001190700"/>
    </source>
</evidence>
<comment type="caution">
    <text evidence="2">The sequence shown here is derived from an EMBL/GenBank/DDBJ whole genome shotgun (WGS) entry which is preliminary data.</text>
</comment>
<evidence type="ECO:0000313" key="2">
    <source>
        <dbReference type="EMBL" id="KAK3273581.1"/>
    </source>
</evidence>
<keyword evidence="3" id="KW-1185">Reference proteome</keyword>
<feature type="region of interest" description="Disordered" evidence="1">
    <location>
        <begin position="69"/>
        <end position="99"/>
    </location>
</feature>
<proteinExistence type="predicted"/>
<dbReference type="Proteomes" id="UP001190700">
    <property type="component" value="Unassembled WGS sequence"/>
</dbReference>